<evidence type="ECO:0000256" key="1">
    <source>
        <dbReference type="ARBA" id="ARBA00005125"/>
    </source>
</evidence>
<dbReference type="AlphaFoldDB" id="A0A1E3WJK2"/>
<dbReference type="InterPro" id="IPR036291">
    <property type="entry name" value="NAD(P)-bd_dom_sf"/>
</dbReference>
<protein>
    <submittedName>
        <fullName evidence="4">UDP-glucose 4-epimerase</fullName>
        <ecNumber evidence="4">5.1.3.2</ecNumber>
    </submittedName>
</protein>
<name>A0A1E3WJK2_9VIBR</name>
<dbReference type="EMBL" id="MDCJ01000002">
    <property type="protein sequence ID" value="ODS09938.1"/>
    <property type="molecule type" value="Genomic_DNA"/>
</dbReference>
<dbReference type="Pfam" id="PF01370">
    <property type="entry name" value="Epimerase"/>
    <property type="match status" value="1"/>
</dbReference>
<accession>A0A1E3WJK2</accession>
<dbReference type="Gene3D" id="3.40.50.720">
    <property type="entry name" value="NAD(P)-binding Rossmann-like Domain"/>
    <property type="match status" value="1"/>
</dbReference>
<feature type="domain" description="NAD-dependent epimerase/dehydratase" evidence="3">
    <location>
        <begin position="9"/>
        <end position="247"/>
    </location>
</feature>
<evidence type="ECO:0000259" key="3">
    <source>
        <dbReference type="Pfam" id="PF01370"/>
    </source>
</evidence>
<dbReference type="Proteomes" id="UP000095131">
    <property type="component" value="Unassembled WGS sequence"/>
</dbReference>
<sequence>MIELKNKKIFITGGAGFIGSTLIGKLVEDNEIVAFDNLDRNTLKSQSFYGHKNLNLVEGNVLDREKLIKEASGAQVFIHAAAIAGIDNTVKSPVRTMTVNMIGTANALEAAQSAGSVERFLEFSTSEVFGSRAYRVNELNSTTTGAVGEARWTYAVSKLAGEHLTHAYHREFNLPTVTFRPFNVYGPGQIGEGAISIMIRKALKNEDIYIFGDGSQIRAWCYVDDMVDALMKALTMPKAVGESFNIGNARAVTTIYGLAETICRVLNSKSQIIFKDALSADIELRIPDVDKASELLEFKAQVDLEEGLTRTAEWIARNMNDLPQMPDMFLKKK</sequence>
<comment type="caution">
    <text evidence="4">The sequence shown here is derived from an EMBL/GenBank/DDBJ whole genome shotgun (WGS) entry which is preliminary data.</text>
</comment>
<organism evidence="4 5">
    <name type="scientific">Vibrio scophthalmi</name>
    <dbReference type="NCBI Taxonomy" id="45658"/>
    <lineage>
        <taxon>Bacteria</taxon>
        <taxon>Pseudomonadati</taxon>
        <taxon>Pseudomonadota</taxon>
        <taxon>Gammaproteobacteria</taxon>
        <taxon>Vibrionales</taxon>
        <taxon>Vibrionaceae</taxon>
        <taxon>Vibrio</taxon>
    </lineage>
</organism>
<dbReference type="OrthoDB" id="9803010at2"/>
<reference evidence="4 5" key="1">
    <citation type="submission" date="2016-08" db="EMBL/GenBank/DDBJ databases">
        <title>Genome sequencing of Vibrio scophthalmi strain FP3289, an isolated from Paralichthys olivaceus.</title>
        <authorList>
            <person name="Han H.-J."/>
        </authorList>
    </citation>
    <scope>NUCLEOTIDE SEQUENCE [LARGE SCALE GENOMIC DNA]</scope>
    <source>
        <strain evidence="4 5">FP3289</strain>
    </source>
</reference>
<dbReference type="RefSeq" id="WP_069445866.1">
    <property type="nucleotide sequence ID" value="NZ_MDCJ01000002.1"/>
</dbReference>
<dbReference type="GO" id="GO:0003978">
    <property type="term" value="F:UDP-glucose 4-epimerase activity"/>
    <property type="evidence" value="ECO:0007669"/>
    <property type="project" value="UniProtKB-EC"/>
</dbReference>
<dbReference type="SUPFAM" id="SSF51735">
    <property type="entry name" value="NAD(P)-binding Rossmann-fold domains"/>
    <property type="match status" value="1"/>
</dbReference>
<evidence type="ECO:0000313" key="5">
    <source>
        <dbReference type="Proteomes" id="UP000095131"/>
    </source>
</evidence>
<dbReference type="PANTHER" id="PTHR43000">
    <property type="entry name" value="DTDP-D-GLUCOSE 4,6-DEHYDRATASE-RELATED"/>
    <property type="match status" value="1"/>
</dbReference>
<comment type="pathway">
    <text evidence="1">Bacterial outer membrane biogenesis; LPS O-antigen biosynthesis.</text>
</comment>
<dbReference type="InterPro" id="IPR001509">
    <property type="entry name" value="Epimerase_deHydtase"/>
</dbReference>
<gene>
    <name evidence="4" type="primary">galE</name>
    <name evidence="4" type="ORF">VSF3289_00176</name>
</gene>
<comment type="similarity">
    <text evidence="2">Belongs to the NAD(P)-dependent epimerase/dehydratase family.</text>
</comment>
<evidence type="ECO:0000256" key="2">
    <source>
        <dbReference type="ARBA" id="ARBA00007637"/>
    </source>
</evidence>
<proteinExistence type="inferred from homology"/>
<keyword evidence="4" id="KW-0413">Isomerase</keyword>
<dbReference type="EC" id="5.1.3.2" evidence="4"/>
<dbReference type="PATRIC" id="fig|45658.8.peg.174"/>
<evidence type="ECO:0000313" key="4">
    <source>
        <dbReference type="EMBL" id="ODS09938.1"/>
    </source>
</evidence>